<evidence type="ECO:0000313" key="2">
    <source>
        <dbReference type="EMBL" id="SCB50862.1"/>
    </source>
</evidence>
<dbReference type="STRING" id="410764.GA0061103_0954"/>
<keyword evidence="1" id="KW-0812">Transmembrane</keyword>
<gene>
    <name evidence="2" type="ORF">GA0061103_0954</name>
</gene>
<keyword evidence="1" id="KW-1133">Transmembrane helix</keyword>
<proteinExistence type="predicted"/>
<feature type="transmembrane region" description="Helical" evidence="1">
    <location>
        <begin position="106"/>
        <end position="125"/>
    </location>
</feature>
<evidence type="ECO:0000256" key="1">
    <source>
        <dbReference type="SAM" id="Phobius"/>
    </source>
</evidence>
<name>A0A1C3XF09_9HYPH</name>
<sequence>MCEGNTNYGENVVFFDLLFGTYFNPDRPSSKDIGIRGEVGKGFLGQLAQPFRKEDVRQILGRSTKSGWCRKAQCYRNPWDVPLPAISCQLQRTCLMSAIRMKRLPLGIAALTLLLILSACASQIMKSYIGASISSVMVDYGPPDNVYDLRPGERAYQWRKQKTQVVPGQSSGEIRDTRRGKRYEVTETPGYVEHTECFYTFYTRSSGSDWYVTSFRQPSLECE</sequence>
<dbReference type="Proteomes" id="UP000199101">
    <property type="component" value="Unassembled WGS sequence"/>
</dbReference>
<evidence type="ECO:0000313" key="3">
    <source>
        <dbReference type="Proteomes" id="UP000199101"/>
    </source>
</evidence>
<keyword evidence="3" id="KW-1185">Reference proteome</keyword>
<keyword evidence="1" id="KW-0472">Membrane</keyword>
<organism evidence="2 3">
    <name type="scientific">Rhizobium multihospitium</name>
    <dbReference type="NCBI Taxonomy" id="410764"/>
    <lineage>
        <taxon>Bacteria</taxon>
        <taxon>Pseudomonadati</taxon>
        <taxon>Pseudomonadota</taxon>
        <taxon>Alphaproteobacteria</taxon>
        <taxon>Hyphomicrobiales</taxon>
        <taxon>Rhizobiaceae</taxon>
        <taxon>Rhizobium/Agrobacterium group</taxon>
        <taxon>Rhizobium</taxon>
    </lineage>
</organism>
<accession>A0A1C3XF09</accession>
<dbReference type="AlphaFoldDB" id="A0A1C3XF09"/>
<dbReference type="EMBL" id="FMAG01000016">
    <property type="protein sequence ID" value="SCB50862.1"/>
    <property type="molecule type" value="Genomic_DNA"/>
</dbReference>
<reference evidence="3" key="1">
    <citation type="submission" date="2016-08" db="EMBL/GenBank/DDBJ databases">
        <authorList>
            <person name="Varghese N."/>
            <person name="Submissions Spin"/>
        </authorList>
    </citation>
    <scope>NUCLEOTIDE SEQUENCE [LARGE SCALE GENOMIC DNA]</scope>
    <source>
        <strain evidence="3">HAMBI 2975</strain>
    </source>
</reference>
<protein>
    <submittedName>
        <fullName evidence="2">Uncharacterized protein</fullName>
    </submittedName>
</protein>